<dbReference type="Pfam" id="PF14543">
    <property type="entry name" value="TAXi_N"/>
    <property type="match status" value="1"/>
</dbReference>
<evidence type="ECO:0000256" key="1">
    <source>
        <dbReference type="ARBA" id="ARBA00007447"/>
    </source>
</evidence>
<dbReference type="PANTHER" id="PTHR13683:SF798">
    <property type="entry name" value="ASPARTYL PROTEASE AED3-LIKE"/>
    <property type="match status" value="1"/>
</dbReference>
<dbReference type="PROSITE" id="PS51767">
    <property type="entry name" value="PEPTIDASE_A1"/>
    <property type="match status" value="1"/>
</dbReference>
<dbReference type="GO" id="GO:0006508">
    <property type="term" value="P:proteolysis"/>
    <property type="evidence" value="ECO:0007669"/>
    <property type="project" value="InterPro"/>
</dbReference>
<organism evidence="3 4">
    <name type="scientific">Colocasia esculenta</name>
    <name type="common">Wild taro</name>
    <name type="synonym">Arum esculentum</name>
    <dbReference type="NCBI Taxonomy" id="4460"/>
    <lineage>
        <taxon>Eukaryota</taxon>
        <taxon>Viridiplantae</taxon>
        <taxon>Streptophyta</taxon>
        <taxon>Embryophyta</taxon>
        <taxon>Tracheophyta</taxon>
        <taxon>Spermatophyta</taxon>
        <taxon>Magnoliopsida</taxon>
        <taxon>Liliopsida</taxon>
        <taxon>Araceae</taxon>
        <taxon>Aroideae</taxon>
        <taxon>Colocasieae</taxon>
        <taxon>Colocasia</taxon>
    </lineage>
</organism>
<name>A0A843WNP7_COLES</name>
<feature type="domain" description="Peptidase A1" evidence="2">
    <location>
        <begin position="70"/>
        <end position="396"/>
    </location>
</feature>
<accession>A0A843WNP7</accession>
<dbReference type="GO" id="GO:0004190">
    <property type="term" value="F:aspartic-type endopeptidase activity"/>
    <property type="evidence" value="ECO:0007669"/>
    <property type="project" value="InterPro"/>
</dbReference>
<dbReference type="InterPro" id="IPR032799">
    <property type="entry name" value="TAXi_C"/>
</dbReference>
<dbReference type="Pfam" id="PF14541">
    <property type="entry name" value="TAXi_C"/>
    <property type="match status" value="1"/>
</dbReference>
<dbReference type="OrthoDB" id="2747330at2759"/>
<dbReference type="PANTHER" id="PTHR13683">
    <property type="entry name" value="ASPARTYL PROTEASES"/>
    <property type="match status" value="1"/>
</dbReference>
<evidence type="ECO:0000259" key="2">
    <source>
        <dbReference type="PROSITE" id="PS51767"/>
    </source>
</evidence>
<proteinExistence type="inferred from homology"/>
<evidence type="ECO:0000313" key="4">
    <source>
        <dbReference type="Proteomes" id="UP000652761"/>
    </source>
</evidence>
<comment type="similarity">
    <text evidence="1">Belongs to the peptidase A1 family.</text>
</comment>
<sequence>MHRCQLWASSSPSPTTIGHYNLHLTTSSAEDALLDITSNDASRLLYLFSVTVSTRKTFASGLQVLQSANYVVRVCLGKAPQPMLMALETSNDATWLPCPACAGCPPSSAIFDSTKSSSFTTVPNPSCQGTNCSFNMTYGSSTFQAALSHDTLHIADDIFPAYTFGCLQKVIGSSVSPQGLLGLGWGPASLLSQTQDKYRSTFSYCLPNFRSLNFSGSLRLGPARQPIRIKTTLLLTNPCHPTFYYVNMTGIQVDRREVAIPPSALAFDPTTGAGTIFDSGTMFIGLVVREGGVLLGGGEHAREEDVLHAIIQDLQRRARAVRLRAQWVRHQEQHSLLLPPGRIIDPKRKYINEVEIGDESLGGEGNGPLRQLLLPVQTPHLDDCRPILCGWQRRFC</sequence>
<dbReference type="InterPro" id="IPR033121">
    <property type="entry name" value="PEPTIDASE_A1"/>
</dbReference>
<dbReference type="EMBL" id="NMUH01005241">
    <property type="protein sequence ID" value="MQM12232.1"/>
    <property type="molecule type" value="Genomic_DNA"/>
</dbReference>
<dbReference type="Gene3D" id="2.40.70.10">
    <property type="entry name" value="Acid Proteases"/>
    <property type="match status" value="2"/>
</dbReference>
<dbReference type="Proteomes" id="UP000652761">
    <property type="component" value="Unassembled WGS sequence"/>
</dbReference>
<dbReference type="AlphaFoldDB" id="A0A843WNP7"/>
<gene>
    <name evidence="3" type="ORF">Taro_045147</name>
</gene>
<evidence type="ECO:0000313" key="3">
    <source>
        <dbReference type="EMBL" id="MQM12232.1"/>
    </source>
</evidence>
<comment type="caution">
    <text evidence="3">The sequence shown here is derived from an EMBL/GenBank/DDBJ whole genome shotgun (WGS) entry which is preliminary data.</text>
</comment>
<dbReference type="InterPro" id="IPR001461">
    <property type="entry name" value="Aspartic_peptidase_A1"/>
</dbReference>
<keyword evidence="4" id="KW-1185">Reference proteome</keyword>
<dbReference type="SUPFAM" id="SSF50630">
    <property type="entry name" value="Acid proteases"/>
    <property type="match status" value="1"/>
</dbReference>
<protein>
    <recommendedName>
        <fullName evidence="2">Peptidase A1 domain-containing protein</fullName>
    </recommendedName>
</protein>
<dbReference type="InterPro" id="IPR021109">
    <property type="entry name" value="Peptidase_aspartic_dom_sf"/>
</dbReference>
<dbReference type="InterPro" id="IPR032861">
    <property type="entry name" value="TAXi_N"/>
</dbReference>
<reference evidence="3" key="1">
    <citation type="submission" date="2017-07" db="EMBL/GenBank/DDBJ databases">
        <title>Taro Niue Genome Assembly and Annotation.</title>
        <authorList>
            <person name="Atibalentja N."/>
            <person name="Keating K."/>
            <person name="Fields C.J."/>
        </authorList>
    </citation>
    <scope>NUCLEOTIDE SEQUENCE</scope>
    <source>
        <strain evidence="3">Niue_2</strain>
        <tissue evidence="3">Leaf</tissue>
    </source>
</reference>